<sequence>MYTIEKRYSSPTSSPRPRTFRKRSNSFPISEALGCSTPEAELILAEGRAAVRTRMANRQRGRRREEIETFRPKDHISYLSQPVSVVPEAIEGSSSSPPQPRAGRHSRVPSNASNASDATERSTSTLVATARSSTEEILRGPGSPSSPLGDYSAHLANFIKDQLKSIPTYRAGVPISPQSCPDMPTPRSRPQSPVKSMRRHVDAPALIEIPPVRPPARSAFSAWSSTDDDTDDEAPAMPDADASYAVQRVENYTPSVLGYYEQPNDSTFLFPSTPNVDEDPDTAKGTSFPNNSKLPGMADGFTDSVHEEDYPSDFSRLSLVTSSSAPSMSSNSTGSYFEFRMPFSQKDDVQDKPMPSRKIIPAISPFEGSAFSHVHDIFVQSQQRVLVDGMSFDMVRDFTIPASGTRAVQTPC</sequence>
<feature type="region of interest" description="Disordered" evidence="1">
    <location>
        <begin position="1"/>
        <end position="32"/>
    </location>
</feature>
<comment type="caution">
    <text evidence="2">The sequence shown here is derived from an EMBL/GenBank/DDBJ whole genome shotgun (WGS) entry which is preliminary data.</text>
</comment>
<feature type="region of interest" description="Disordered" evidence="1">
    <location>
        <begin position="217"/>
        <end position="241"/>
    </location>
</feature>
<evidence type="ECO:0000313" key="3">
    <source>
        <dbReference type="Proteomes" id="UP001280581"/>
    </source>
</evidence>
<feature type="compositionally biased region" description="Polar residues" evidence="1">
    <location>
        <begin position="108"/>
        <end position="132"/>
    </location>
</feature>
<protein>
    <submittedName>
        <fullName evidence="2">Uncharacterized protein</fullName>
    </submittedName>
</protein>
<feature type="compositionally biased region" description="Basic and acidic residues" evidence="1">
    <location>
        <begin position="63"/>
        <end position="76"/>
    </location>
</feature>
<organism evidence="2 3">
    <name type="scientific">Pseudopithomyces chartarum</name>
    <dbReference type="NCBI Taxonomy" id="1892770"/>
    <lineage>
        <taxon>Eukaryota</taxon>
        <taxon>Fungi</taxon>
        <taxon>Dikarya</taxon>
        <taxon>Ascomycota</taxon>
        <taxon>Pezizomycotina</taxon>
        <taxon>Dothideomycetes</taxon>
        <taxon>Pleosporomycetidae</taxon>
        <taxon>Pleosporales</taxon>
        <taxon>Massarineae</taxon>
        <taxon>Didymosphaeriaceae</taxon>
        <taxon>Pseudopithomyces</taxon>
    </lineage>
</organism>
<dbReference type="AlphaFoldDB" id="A0AAN6M5R6"/>
<proteinExistence type="predicted"/>
<evidence type="ECO:0000313" key="2">
    <source>
        <dbReference type="EMBL" id="KAK3215442.1"/>
    </source>
</evidence>
<feature type="compositionally biased region" description="Polar residues" evidence="1">
    <location>
        <begin position="284"/>
        <end position="293"/>
    </location>
</feature>
<accession>A0AAN6M5R6</accession>
<feature type="region of interest" description="Disordered" evidence="1">
    <location>
        <begin position="275"/>
        <end position="296"/>
    </location>
</feature>
<evidence type="ECO:0000256" key="1">
    <source>
        <dbReference type="SAM" id="MobiDB-lite"/>
    </source>
</evidence>
<keyword evidence="3" id="KW-1185">Reference proteome</keyword>
<dbReference type="EMBL" id="WVTA01000003">
    <property type="protein sequence ID" value="KAK3215442.1"/>
    <property type="molecule type" value="Genomic_DNA"/>
</dbReference>
<dbReference type="Proteomes" id="UP001280581">
    <property type="component" value="Unassembled WGS sequence"/>
</dbReference>
<name>A0AAN6M5R6_9PLEO</name>
<feature type="region of interest" description="Disordered" evidence="1">
    <location>
        <begin position="53"/>
        <end position="149"/>
    </location>
</feature>
<feature type="region of interest" description="Disordered" evidence="1">
    <location>
        <begin position="175"/>
        <end position="197"/>
    </location>
</feature>
<reference evidence="2 3" key="1">
    <citation type="submission" date="2021-02" db="EMBL/GenBank/DDBJ databases">
        <title>Genome assembly of Pseudopithomyces chartarum.</title>
        <authorList>
            <person name="Jauregui R."/>
            <person name="Singh J."/>
            <person name="Voisey C."/>
        </authorList>
    </citation>
    <scope>NUCLEOTIDE SEQUENCE [LARGE SCALE GENOMIC DNA]</scope>
    <source>
        <strain evidence="2 3">AGR01</strain>
    </source>
</reference>
<gene>
    <name evidence="2" type="ORF">GRF29_19g3291620</name>
</gene>